<dbReference type="EMBL" id="CACRZD030000004">
    <property type="protein sequence ID" value="CAA6657930.1"/>
    <property type="molecule type" value="Genomic_DNA"/>
</dbReference>
<gene>
    <name evidence="2" type="ORF">SI7747_04004380</name>
</gene>
<reference evidence="2 3" key="1">
    <citation type="submission" date="2019-12" db="EMBL/GenBank/DDBJ databases">
        <authorList>
            <person name="Scholz U."/>
            <person name="Mascher M."/>
            <person name="Fiebig A."/>
        </authorList>
    </citation>
    <scope>NUCLEOTIDE SEQUENCE</scope>
</reference>
<feature type="signal peptide" evidence="1">
    <location>
        <begin position="1"/>
        <end position="27"/>
    </location>
</feature>
<sequence>MSAKKLAVALLAVAMVLAMIGVETTEARTCMQVCMPECLKIKGTTIRDCNPACKEGCEPANSGSVWKSGQNVPT</sequence>
<keyword evidence="1" id="KW-0732">Signal</keyword>
<proteinExistence type="predicted"/>
<evidence type="ECO:0000313" key="3">
    <source>
        <dbReference type="Proteomes" id="UP001189122"/>
    </source>
</evidence>
<dbReference type="AlphaFoldDB" id="A0A7I8IJJ7"/>
<protein>
    <submittedName>
        <fullName evidence="2">Uncharacterized protein</fullName>
    </submittedName>
</protein>
<organism evidence="2">
    <name type="scientific">Spirodela intermedia</name>
    <name type="common">Intermediate duckweed</name>
    <dbReference type="NCBI Taxonomy" id="51605"/>
    <lineage>
        <taxon>Eukaryota</taxon>
        <taxon>Viridiplantae</taxon>
        <taxon>Streptophyta</taxon>
        <taxon>Embryophyta</taxon>
        <taxon>Tracheophyta</taxon>
        <taxon>Spermatophyta</taxon>
        <taxon>Magnoliopsida</taxon>
        <taxon>Liliopsida</taxon>
        <taxon>Araceae</taxon>
        <taxon>Lemnoideae</taxon>
        <taxon>Spirodela</taxon>
    </lineage>
</organism>
<evidence type="ECO:0000313" key="2">
    <source>
        <dbReference type="EMBL" id="CAA2618213.1"/>
    </source>
</evidence>
<keyword evidence="3" id="KW-1185">Reference proteome</keyword>
<dbReference type="EMBL" id="LR743591">
    <property type="protein sequence ID" value="CAA2618213.1"/>
    <property type="molecule type" value="Genomic_DNA"/>
</dbReference>
<evidence type="ECO:0000256" key="1">
    <source>
        <dbReference type="SAM" id="SignalP"/>
    </source>
</evidence>
<feature type="chain" id="PRO_5029449534" evidence="1">
    <location>
        <begin position="28"/>
        <end position="74"/>
    </location>
</feature>
<accession>A0A7I8IJJ7</accession>
<name>A0A7I8IJJ7_SPIIN</name>
<dbReference type="Proteomes" id="UP001189122">
    <property type="component" value="Unassembled WGS sequence"/>
</dbReference>